<evidence type="ECO:0000256" key="4">
    <source>
        <dbReference type="ARBA" id="ARBA00023125"/>
    </source>
</evidence>
<gene>
    <name evidence="7" type="ORF">WLH_05849</name>
</gene>
<accession>A0A192CML0</accession>
<dbReference type="PATRIC" id="fig|941280.3.peg.5802"/>
<dbReference type="EMBL" id="CP015086">
    <property type="protein sequence ID" value="ANK07110.1"/>
    <property type="molecule type" value="Genomic_DNA"/>
</dbReference>
<dbReference type="InterPro" id="IPR019661">
    <property type="entry name" value="RepA2"/>
</dbReference>
<keyword evidence="2" id="KW-0615">Plasmid copy control</keyword>
<evidence type="ECO:0000256" key="6">
    <source>
        <dbReference type="ARBA" id="ARBA00031853"/>
    </source>
</evidence>
<keyword evidence="5" id="KW-0804">Transcription</keyword>
<geneLocation type="plasmid" evidence="8"/>
<evidence type="ECO:0000256" key="1">
    <source>
        <dbReference type="ARBA" id="ARBA00022491"/>
    </source>
</evidence>
<keyword evidence="7" id="KW-0614">Plasmid</keyword>
<name>A0A192CML0_ECO25</name>
<dbReference type="GO" id="GO:0003677">
    <property type="term" value="F:DNA binding"/>
    <property type="evidence" value="ECO:0007669"/>
    <property type="project" value="UniProtKB-KW"/>
</dbReference>
<evidence type="ECO:0000256" key="5">
    <source>
        <dbReference type="ARBA" id="ARBA00023163"/>
    </source>
</evidence>
<protein>
    <recommendedName>
        <fullName evidence="6">Protein CopB</fullName>
    </recommendedName>
</protein>
<keyword evidence="4" id="KW-0238">DNA-binding</keyword>
<dbReference type="GO" id="GO:0006276">
    <property type="term" value="P:plasmid maintenance"/>
    <property type="evidence" value="ECO:0007669"/>
    <property type="project" value="UniProtKB-KW"/>
</dbReference>
<keyword evidence="1" id="KW-0678">Repressor</keyword>
<dbReference type="Proteomes" id="UP000183316">
    <property type="component" value="Plasmid unnamed"/>
</dbReference>
<dbReference type="Pfam" id="PF10723">
    <property type="entry name" value="RepB-RCR_reg"/>
    <property type="match status" value="1"/>
</dbReference>
<evidence type="ECO:0000313" key="8">
    <source>
        <dbReference type="Proteomes" id="UP000183316"/>
    </source>
</evidence>
<dbReference type="AlphaFoldDB" id="A0A192CML0"/>
<proteinExistence type="predicted"/>
<sequence length="51" mass="5896">MARKRASFKEVKVFLEPKYKAMLMQMCNEDGLTQAEVLTALIKSEAQKRCM</sequence>
<evidence type="ECO:0000313" key="7">
    <source>
        <dbReference type="EMBL" id="ANK07110.1"/>
    </source>
</evidence>
<evidence type="ECO:0000256" key="3">
    <source>
        <dbReference type="ARBA" id="ARBA00023015"/>
    </source>
</evidence>
<evidence type="ECO:0000256" key="2">
    <source>
        <dbReference type="ARBA" id="ARBA00022689"/>
    </source>
</evidence>
<keyword evidence="3" id="KW-0805">Transcription regulation</keyword>
<organism evidence="7 8">
    <name type="scientific">Escherichia coli O25b:H4</name>
    <dbReference type="NCBI Taxonomy" id="941280"/>
    <lineage>
        <taxon>Bacteria</taxon>
        <taxon>Pseudomonadati</taxon>
        <taxon>Pseudomonadota</taxon>
        <taxon>Gammaproteobacteria</taxon>
        <taxon>Enterobacterales</taxon>
        <taxon>Enterobacteriaceae</taxon>
        <taxon>Escherichia</taxon>
    </lineage>
</organism>
<reference evidence="7 8" key="1">
    <citation type="submission" date="2016-03" db="EMBL/GenBank/DDBJ databases">
        <title>Genome Sequence and Comparative Pathogenic Determinants of Uropathogenic Escherichia coli O25b:H4, a Clinical Isolate from Saudi Arabia.</title>
        <authorList>
            <person name="Alyamani E.A.J."/>
            <person name="Khiyami M.A."/>
            <person name="Booq R.Y."/>
            <person name="Bahwerth F.S."/>
            <person name="Vaisvil B."/>
            <person name="Schmitt D.P."/>
            <person name="Kapatral V."/>
        </authorList>
    </citation>
    <scope>NUCLEOTIDE SEQUENCE [LARGE SCALE GENOMIC DNA]</scope>
    <source>
        <strain evidence="7 8">O25b:H4</strain>
        <plasmid evidence="8">Plasmid</plasmid>
    </source>
</reference>